<proteinExistence type="predicted"/>
<dbReference type="Proteomes" id="UP000600247">
    <property type="component" value="Unassembled WGS sequence"/>
</dbReference>
<organism evidence="1 2">
    <name type="scientific">Paenibacillus radicis</name>
    <name type="common">ex Gao et al. 2016</name>
    <dbReference type="NCBI Taxonomy" id="1737354"/>
    <lineage>
        <taxon>Bacteria</taxon>
        <taxon>Bacillati</taxon>
        <taxon>Bacillota</taxon>
        <taxon>Bacilli</taxon>
        <taxon>Bacillales</taxon>
        <taxon>Paenibacillaceae</taxon>
        <taxon>Paenibacillus</taxon>
    </lineage>
</organism>
<sequence length="77" mass="8949">MLPDKEKVVPRWLSDKFFPLETLIHNWYEFSFILYPSGTCKSTLIFESAGDGLNRSLARKRMFWVLVIVLLSAAKLI</sequence>
<accession>A0A917GZP7</accession>
<protein>
    <submittedName>
        <fullName evidence="1">Uncharacterized protein</fullName>
    </submittedName>
</protein>
<comment type="caution">
    <text evidence="1">The sequence shown here is derived from an EMBL/GenBank/DDBJ whole genome shotgun (WGS) entry which is preliminary data.</text>
</comment>
<evidence type="ECO:0000313" key="1">
    <source>
        <dbReference type="EMBL" id="GGG62890.1"/>
    </source>
</evidence>
<dbReference type="AlphaFoldDB" id="A0A917GZP7"/>
<name>A0A917GZP7_9BACL</name>
<dbReference type="EMBL" id="BMHY01000002">
    <property type="protein sequence ID" value="GGG62890.1"/>
    <property type="molecule type" value="Genomic_DNA"/>
</dbReference>
<evidence type="ECO:0000313" key="2">
    <source>
        <dbReference type="Proteomes" id="UP000600247"/>
    </source>
</evidence>
<gene>
    <name evidence="1" type="ORF">GCM10010918_15890</name>
</gene>
<reference evidence="1 2" key="1">
    <citation type="journal article" date="2014" name="Int. J. Syst. Evol. Microbiol.">
        <title>Complete genome sequence of Corynebacterium casei LMG S-19264T (=DSM 44701T), isolated from a smear-ripened cheese.</title>
        <authorList>
            <consortium name="US DOE Joint Genome Institute (JGI-PGF)"/>
            <person name="Walter F."/>
            <person name="Albersmeier A."/>
            <person name="Kalinowski J."/>
            <person name="Ruckert C."/>
        </authorList>
    </citation>
    <scope>NUCLEOTIDE SEQUENCE [LARGE SCALE GENOMIC DNA]</scope>
    <source>
        <strain evidence="1 2">CGMCC 1.15286</strain>
    </source>
</reference>
<keyword evidence="2" id="KW-1185">Reference proteome</keyword>